<name>A0A7X0KW82_9MICO</name>
<dbReference type="AlphaFoldDB" id="A0A7X0KW82"/>
<dbReference type="SUPFAM" id="SSF50118">
    <property type="entry name" value="Cell growth inhibitor/plasmid maintenance toxic component"/>
    <property type="match status" value="1"/>
</dbReference>
<protein>
    <recommendedName>
        <fullName evidence="1">DUF1918 domain-containing protein</fullName>
    </recommendedName>
</protein>
<gene>
    <name evidence="2" type="ORF">HD594_003328</name>
</gene>
<dbReference type="InterPro" id="IPR015035">
    <property type="entry name" value="DUF1918"/>
</dbReference>
<dbReference type="Pfam" id="PF08940">
    <property type="entry name" value="DUF1918"/>
    <property type="match status" value="1"/>
</dbReference>
<reference evidence="2 3" key="1">
    <citation type="submission" date="2020-08" db="EMBL/GenBank/DDBJ databases">
        <title>Sequencing the genomes of 1000 actinobacteria strains.</title>
        <authorList>
            <person name="Klenk H.-P."/>
        </authorList>
    </citation>
    <scope>NUCLEOTIDE SEQUENCE [LARGE SCALE GENOMIC DNA]</scope>
    <source>
        <strain evidence="2 3">DSM 12511</strain>
    </source>
</reference>
<evidence type="ECO:0000313" key="2">
    <source>
        <dbReference type="EMBL" id="MBB6393015.1"/>
    </source>
</evidence>
<dbReference type="EMBL" id="JACHML010000001">
    <property type="protein sequence ID" value="MBB6393015.1"/>
    <property type="molecule type" value="Genomic_DNA"/>
</dbReference>
<dbReference type="Gene3D" id="2.30.30.440">
    <property type="entry name" value="Domain of unknown function DUF1918"/>
    <property type="match status" value="1"/>
</dbReference>
<accession>A0A7X0KW82</accession>
<comment type="caution">
    <text evidence="2">The sequence shown here is derived from an EMBL/GenBank/DDBJ whole genome shotgun (WGS) entry which is preliminary data.</text>
</comment>
<proteinExistence type="predicted"/>
<organism evidence="2 3">
    <name type="scientific">Microbacterium thalassium</name>
    <dbReference type="NCBI Taxonomy" id="362649"/>
    <lineage>
        <taxon>Bacteria</taxon>
        <taxon>Bacillati</taxon>
        <taxon>Actinomycetota</taxon>
        <taxon>Actinomycetes</taxon>
        <taxon>Micrococcales</taxon>
        <taxon>Microbacteriaceae</taxon>
        <taxon>Microbacterium</taxon>
    </lineage>
</organism>
<evidence type="ECO:0000259" key="1">
    <source>
        <dbReference type="Pfam" id="PF08940"/>
    </source>
</evidence>
<sequence length="66" mass="6965">MMHASVGDRVIIHGRTVGAAEKTGEVIGIRKDSDPPLLVVRYDDGHEAILAPGSDCEIRHADSASA</sequence>
<dbReference type="Proteomes" id="UP000537775">
    <property type="component" value="Unassembled WGS sequence"/>
</dbReference>
<dbReference type="RefSeq" id="WP_309297720.1">
    <property type="nucleotide sequence ID" value="NZ_BAAAJR010000001.1"/>
</dbReference>
<feature type="domain" description="DUF1918" evidence="1">
    <location>
        <begin position="2"/>
        <end position="58"/>
    </location>
</feature>
<keyword evidence="3" id="KW-1185">Reference proteome</keyword>
<evidence type="ECO:0000313" key="3">
    <source>
        <dbReference type="Proteomes" id="UP000537775"/>
    </source>
</evidence>